<evidence type="ECO:0000313" key="3">
    <source>
        <dbReference type="EMBL" id="EKV30564.1"/>
    </source>
</evidence>
<protein>
    <recommendedName>
        <fullName evidence="2">Extensin-like C-terminal domain-containing protein</fullName>
    </recommendedName>
</protein>
<reference evidence="3 4" key="1">
    <citation type="journal article" date="2013" name="Genome Announc.">
        <title>Draft Genome Sequence of an Alphaproteobacterium, Caenispirillum salinarum AK4(T), Isolated from a Solar Saltern.</title>
        <authorList>
            <person name="Khatri I."/>
            <person name="Singh A."/>
            <person name="Korpole S."/>
            <person name="Pinnaka A.K."/>
            <person name="Subramanian S."/>
        </authorList>
    </citation>
    <scope>NUCLEOTIDE SEQUENCE [LARGE SCALE GENOMIC DNA]</scope>
    <source>
        <strain evidence="3 4">AK4</strain>
    </source>
</reference>
<sequence>MPCLPRPFLLAAALVLTLGLASCGGGRPAAPPAPTAVSGLPTEGPACVVNLVAANVAFDRVTDFRNQRGCGITTAVSLYEGAAVPLNRPVKVSCGLAAAVLAWETQVLHPLAQRVVGQPLVKVHHVGGYVCRGRTSDRSRLSEHAHGRAIDVIAFEFADGRIARVAEHWDDRGPLGRFLREASQGACGVFQVVLSPNADAAHRDHLHLDVGPWKLCQG</sequence>
<evidence type="ECO:0000313" key="4">
    <source>
        <dbReference type="Proteomes" id="UP000009881"/>
    </source>
</evidence>
<evidence type="ECO:0000256" key="1">
    <source>
        <dbReference type="SAM" id="SignalP"/>
    </source>
</evidence>
<proteinExistence type="predicted"/>
<feature type="domain" description="Extensin-like C-terminal" evidence="2">
    <location>
        <begin position="46"/>
        <end position="217"/>
    </location>
</feature>
<dbReference type="STRING" id="1238182.C882_4523"/>
<dbReference type="PROSITE" id="PS51257">
    <property type="entry name" value="PROKAR_LIPOPROTEIN"/>
    <property type="match status" value="1"/>
</dbReference>
<feature type="chain" id="PRO_5003931408" description="Extensin-like C-terminal domain-containing protein" evidence="1">
    <location>
        <begin position="30"/>
        <end position="218"/>
    </location>
</feature>
<dbReference type="OrthoDB" id="9809788at2"/>
<gene>
    <name evidence="3" type="ORF">C882_4523</name>
</gene>
<dbReference type="Pfam" id="PF06904">
    <property type="entry name" value="Extensin-like_C"/>
    <property type="match status" value="1"/>
</dbReference>
<dbReference type="eggNOG" id="COG3921">
    <property type="taxonomic scope" value="Bacteria"/>
</dbReference>
<feature type="signal peptide" evidence="1">
    <location>
        <begin position="1"/>
        <end position="29"/>
    </location>
</feature>
<dbReference type="RefSeq" id="WP_009540631.1">
    <property type="nucleotide sequence ID" value="NZ_ANHY01000008.1"/>
</dbReference>
<organism evidence="3 4">
    <name type="scientific">Caenispirillum salinarum AK4</name>
    <dbReference type="NCBI Taxonomy" id="1238182"/>
    <lineage>
        <taxon>Bacteria</taxon>
        <taxon>Pseudomonadati</taxon>
        <taxon>Pseudomonadota</taxon>
        <taxon>Alphaproteobacteria</taxon>
        <taxon>Rhodospirillales</taxon>
        <taxon>Novispirillaceae</taxon>
        <taxon>Caenispirillum</taxon>
    </lineage>
</organism>
<dbReference type="Proteomes" id="UP000009881">
    <property type="component" value="Unassembled WGS sequence"/>
</dbReference>
<evidence type="ECO:0000259" key="2">
    <source>
        <dbReference type="Pfam" id="PF06904"/>
    </source>
</evidence>
<dbReference type="InterPro" id="IPR009683">
    <property type="entry name" value="Extensin-like_C"/>
</dbReference>
<name>K9H0J8_9PROT</name>
<keyword evidence="4" id="KW-1185">Reference proteome</keyword>
<dbReference type="AlphaFoldDB" id="K9H0J8"/>
<keyword evidence="1" id="KW-0732">Signal</keyword>
<dbReference type="EMBL" id="ANHY01000008">
    <property type="protein sequence ID" value="EKV30564.1"/>
    <property type="molecule type" value="Genomic_DNA"/>
</dbReference>
<accession>K9H0J8</accession>
<comment type="caution">
    <text evidence="3">The sequence shown here is derived from an EMBL/GenBank/DDBJ whole genome shotgun (WGS) entry which is preliminary data.</text>
</comment>